<dbReference type="Proteomes" id="UP000054485">
    <property type="component" value="Unassembled WGS sequence"/>
</dbReference>
<reference evidence="1 2" key="1">
    <citation type="submission" date="2014-04" db="EMBL/GenBank/DDBJ databases">
        <authorList>
            <consortium name="DOE Joint Genome Institute"/>
            <person name="Kuo A."/>
            <person name="Ruytinx J."/>
            <person name="Rineau F."/>
            <person name="Colpaert J."/>
            <person name="Kohler A."/>
            <person name="Nagy L.G."/>
            <person name="Floudas D."/>
            <person name="Copeland A."/>
            <person name="Barry K.W."/>
            <person name="Cichocki N."/>
            <person name="Veneault-Fourrey C."/>
            <person name="LaButti K."/>
            <person name="Lindquist E.A."/>
            <person name="Lipzen A."/>
            <person name="Lundell T."/>
            <person name="Morin E."/>
            <person name="Murat C."/>
            <person name="Sun H."/>
            <person name="Tunlid A."/>
            <person name="Henrissat B."/>
            <person name="Grigoriev I.V."/>
            <person name="Hibbett D.S."/>
            <person name="Martin F."/>
            <person name="Nordberg H.P."/>
            <person name="Cantor M.N."/>
            <person name="Hua S.X."/>
        </authorList>
    </citation>
    <scope>NUCLEOTIDE SEQUENCE [LARGE SCALE GENOMIC DNA]</scope>
    <source>
        <strain evidence="1 2">UH-Slu-Lm8-n1</strain>
    </source>
</reference>
<evidence type="ECO:0000313" key="2">
    <source>
        <dbReference type="Proteomes" id="UP000054485"/>
    </source>
</evidence>
<dbReference type="EMBL" id="KN835137">
    <property type="protein sequence ID" value="KIK48533.1"/>
    <property type="molecule type" value="Genomic_DNA"/>
</dbReference>
<reference evidence="2" key="2">
    <citation type="submission" date="2015-01" db="EMBL/GenBank/DDBJ databases">
        <title>Evolutionary Origins and Diversification of the Mycorrhizal Mutualists.</title>
        <authorList>
            <consortium name="DOE Joint Genome Institute"/>
            <consortium name="Mycorrhizal Genomics Consortium"/>
            <person name="Kohler A."/>
            <person name="Kuo A."/>
            <person name="Nagy L.G."/>
            <person name="Floudas D."/>
            <person name="Copeland A."/>
            <person name="Barry K.W."/>
            <person name="Cichocki N."/>
            <person name="Veneault-Fourrey C."/>
            <person name="LaButti K."/>
            <person name="Lindquist E.A."/>
            <person name="Lipzen A."/>
            <person name="Lundell T."/>
            <person name="Morin E."/>
            <person name="Murat C."/>
            <person name="Riley R."/>
            <person name="Ohm R."/>
            <person name="Sun H."/>
            <person name="Tunlid A."/>
            <person name="Henrissat B."/>
            <person name="Grigoriev I.V."/>
            <person name="Hibbett D.S."/>
            <person name="Martin F."/>
        </authorList>
    </citation>
    <scope>NUCLEOTIDE SEQUENCE [LARGE SCALE GENOMIC DNA]</scope>
    <source>
        <strain evidence="2">UH-Slu-Lm8-n1</strain>
    </source>
</reference>
<name>A0A0D0C104_9AGAM</name>
<sequence>MACCDREELYVKYGKAMAHLCIQPVKIREDLLVFSWNDNKFASTRSRFIRDAFMAGRTAYDQLKNVQEDDARQKHQDSVCTALRTLVVHGQYNQLSRPDDEDLIWDAGLQWRHSDGREPGCEEFDWLIDYLDGNTAHDTGPDASFHFSRDSCYIRLICALTKNDEWIQRLSRDGHLERCYSLVDGVCRKPYSKIGFYLLVMFGRIKSSGTDLPFGPAQERWRLLIANTWTFLRFIGSDIDVDGIPAFVEATRLNLTASDDGVPREWFPGLCAKVHTVLDRLQERQAILVDDGIAQAVIDAALSSIQGLYDDLSCMVMQRNTSQKEEEDRDSGL</sequence>
<proteinExistence type="predicted"/>
<protein>
    <submittedName>
        <fullName evidence="1">Uncharacterized protein</fullName>
    </submittedName>
</protein>
<accession>A0A0D0C104</accession>
<dbReference type="HOGENOM" id="CLU_834640_0_0_1"/>
<keyword evidence="2" id="KW-1185">Reference proteome</keyword>
<dbReference type="AlphaFoldDB" id="A0A0D0C104"/>
<evidence type="ECO:0000313" key="1">
    <source>
        <dbReference type="EMBL" id="KIK48533.1"/>
    </source>
</evidence>
<gene>
    <name evidence="1" type="ORF">CY34DRAFT_103945</name>
</gene>
<organism evidence="1 2">
    <name type="scientific">Suillus luteus UH-Slu-Lm8-n1</name>
    <dbReference type="NCBI Taxonomy" id="930992"/>
    <lineage>
        <taxon>Eukaryota</taxon>
        <taxon>Fungi</taxon>
        <taxon>Dikarya</taxon>
        <taxon>Basidiomycota</taxon>
        <taxon>Agaricomycotina</taxon>
        <taxon>Agaricomycetes</taxon>
        <taxon>Agaricomycetidae</taxon>
        <taxon>Boletales</taxon>
        <taxon>Suillineae</taxon>
        <taxon>Suillaceae</taxon>
        <taxon>Suillus</taxon>
    </lineage>
</organism>
<dbReference type="InParanoid" id="A0A0D0C104"/>
<dbReference type="OrthoDB" id="2690869at2759"/>